<evidence type="ECO:0000256" key="13">
    <source>
        <dbReference type="PROSITE-ProRule" id="PRU00339"/>
    </source>
</evidence>
<dbReference type="EC" id="5.2.1.8" evidence="12"/>
<dbReference type="SUPFAM" id="SSF48452">
    <property type="entry name" value="TPR-like"/>
    <property type="match status" value="1"/>
</dbReference>
<evidence type="ECO:0000256" key="8">
    <source>
        <dbReference type="ARBA" id="ARBA00023158"/>
    </source>
</evidence>
<comment type="function">
    <text evidence="10">Co-chaperone required during oogenesis to repress transposable elements and prevent their mobilization, which is essential for the germline integrity. Acts via the piRNA metabolic process, which mediates the repression of transposable elements during meiosis by forming complexes composed of piRNAs and Piwi proteins and govern the methylation and subsequent repression of transposons. Acts as a co-chaperone via its interaction with Hsp83/HSP90 and is required for the biogenesis of all three piRNA major populations.</text>
</comment>
<dbReference type="GO" id="GO:0051321">
    <property type="term" value="P:meiotic cell cycle"/>
    <property type="evidence" value="ECO:0007669"/>
    <property type="project" value="UniProtKB-KW"/>
</dbReference>
<dbReference type="GO" id="GO:0007283">
    <property type="term" value="P:spermatogenesis"/>
    <property type="evidence" value="ECO:0007669"/>
    <property type="project" value="TreeGrafter"/>
</dbReference>
<evidence type="ECO:0000256" key="9">
    <source>
        <dbReference type="ARBA" id="ARBA00023254"/>
    </source>
</evidence>
<dbReference type="InterPro" id="IPR042282">
    <property type="entry name" value="FKBP6/shu"/>
</dbReference>
<dbReference type="EMBL" id="CP012524">
    <property type="protein sequence ID" value="ALC40886.1"/>
    <property type="molecule type" value="Genomic_DNA"/>
</dbReference>
<dbReference type="STRING" id="30019.A0A0M5IZM0"/>
<keyword evidence="9" id="KW-0469">Meiosis</keyword>
<sequence>FRELIVAGAHFEVHTANNDYAVEYDDGMDEESENGVDHEALISPWTRSFDELRQFMTPISEHIYKRIMRAGIKEQGLVPDKARVALRYSAYWEGEEAPFDSSLLRGSNFEFETGKGNVLEGLDAAVRSMQVYEQAEFIISYHLLFHELGCPPRIKPKADALFKVEVISFTPVGDGNSLEDIAPEDRNKFAIVYPRAQDMHLHGKDCAKRGSYRPAVNAFERAIDSLNYCRMADEKDEAKQTQLLITLYTNLMFCFNKLNQAGKACIMMKAVRRLTNNKPSCKALFQEGRALAALGDYEHARKVFVQAQAKQPNNKEISAEIINIEQRVSKYKKEMREIWQRAMSVKQEEPQSKQNTDIEDHQYKHKFEAQLETFGKSNAQTINISRTILSDKEFETLRLLATKQNMKLSLSPLDVDQLMLSKLKIK</sequence>
<evidence type="ECO:0000256" key="12">
    <source>
        <dbReference type="PROSITE-ProRule" id="PRU00277"/>
    </source>
</evidence>
<comment type="subcellular location">
    <subcellularLocation>
        <location evidence="1">Cytoplasm</location>
    </subcellularLocation>
</comment>
<evidence type="ECO:0000256" key="10">
    <source>
        <dbReference type="ARBA" id="ARBA00060325"/>
    </source>
</evidence>
<dbReference type="InterPro" id="IPR011990">
    <property type="entry name" value="TPR-like_helical_dom_sf"/>
</dbReference>
<dbReference type="PROSITE" id="PS50059">
    <property type="entry name" value="FKBP_PPIASE"/>
    <property type="match status" value="1"/>
</dbReference>
<dbReference type="InterPro" id="IPR013105">
    <property type="entry name" value="TPR_2"/>
</dbReference>
<comment type="similarity">
    <text evidence="2">Belongs to the FKBP6 family.</text>
</comment>
<accession>A0A0M5IZM0</accession>
<reference evidence="15 16" key="1">
    <citation type="submission" date="2015-08" db="EMBL/GenBank/DDBJ databases">
        <title>Ancestral chromatin configuration constrains chromatin evolution on differentiating sex chromosomes in Drosophila.</title>
        <authorList>
            <person name="Zhou Q."/>
            <person name="Bachtrog D."/>
        </authorList>
    </citation>
    <scope>NUCLEOTIDE SEQUENCE [LARGE SCALE GENOMIC DNA]</scope>
    <source>
        <tissue evidence="15">Whole larvae</tissue>
    </source>
</reference>
<dbReference type="InterPro" id="IPR001179">
    <property type="entry name" value="PPIase_FKBP_dom"/>
</dbReference>
<name>A0A0M5IZM0_DROBS</name>
<dbReference type="GO" id="GO:0005737">
    <property type="term" value="C:cytoplasm"/>
    <property type="evidence" value="ECO:0007669"/>
    <property type="project" value="UniProtKB-SubCell"/>
</dbReference>
<evidence type="ECO:0000256" key="6">
    <source>
        <dbReference type="ARBA" id="ARBA00022803"/>
    </source>
</evidence>
<keyword evidence="3" id="KW-0963">Cytoplasm</keyword>
<dbReference type="Gene3D" id="3.10.50.40">
    <property type="match status" value="1"/>
</dbReference>
<dbReference type="SMR" id="A0A0M5IZM0"/>
<keyword evidence="12" id="KW-0697">Rotamase</keyword>
<dbReference type="SUPFAM" id="SSF54534">
    <property type="entry name" value="FKBP-like"/>
    <property type="match status" value="1"/>
</dbReference>
<keyword evidence="8" id="KW-0943">RNA-mediated gene silencing</keyword>
<evidence type="ECO:0000259" key="14">
    <source>
        <dbReference type="PROSITE" id="PS50059"/>
    </source>
</evidence>
<evidence type="ECO:0000256" key="5">
    <source>
        <dbReference type="ARBA" id="ARBA00022782"/>
    </source>
</evidence>
<dbReference type="PANTHER" id="PTHR46674">
    <property type="entry name" value="INACTIVE PEPTIDYL-PROLYL CIS-TRANS ISOMERASE FKBP6"/>
    <property type="match status" value="1"/>
</dbReference>
<evidence type="ECO:0000256" key="11">
    <source>
        <dbReference type="ARBA" id="ARBA00064265"/>
    </source>
</evidence>
<feature type="non-terminal residue" evidence="15">
    <location>
        <position position="426"/>
    </location>
</feature>
<dbReference type="FunFam" id="1.25.40.10:FF:001397">
    <property type="entry name" value="Peptidylprolyl isomerase"/>
    <property type="match status" value="1"/>
</dbReference>
<protein>
    <recommendedName>
        <fullName evidence="12">peptidylprolyl isomerase</fullName>
        <ecNumber evidence="12">5.2.1.8</ecNumber>
    </recommendedName>
</protein>
<keyword evidence="16" id="KW-1185">Reference proteome</keyword>
<dbReference type="Pfam" id="PF07719">
    <property type="entry name" value="TPR_2"/>
    <property type="match status" value="1"/>
</dbReference>
<keyword evidence="12" id="KW-0413">Isomerase</keyword>
<dbReference type="InterPro" id="IPR046357">
    <property type="entry name" value="PPIase_dom_sf"/>
</dbReference>
<dbReference type="InterPro" id="IPR019734">
    <property type="entry name" value="TPR_rpt"/>
</dbReference>
<dbReference type="Pfam" id="PF00254">
    <property type="entry name" value="FKBP_C"/>
    <property type="match status" value="1"/>
</dbReference>
<dbReference type="Proteomes" id="UP000494163">
    <property type="component" value="Chromosome 2R"/>
</dbReference>
<evidence type="ECO:0000256" key="3">
    <source>
        <dbReference type="ARBA" id="ARBA00022490"/>
    </source>
</evidence>
<feature type="non-terminal residue" evidence="15">
    <location>
        <position position="1"/>
    </location>
</feature>
<evidence type="ECO:0000256" key="4">
    <source>
        <dbReference type="ARBA" id="ARBA00022737"/>
    </source>
</evidence>
<evidence type="ECO:0000313" key="15">
    <source>
        <dbReference type="EMBL" id="ALC40886.1"/>
    </source>
</evidence>
<dbReference type="OMA" id="RGTKFEF"/>
<dbReference type="GO" id="GO:0034587">
    <property type="term" value="P:piRNA processing"/>
    <property type="evidence" value="ECO:0007669"/>
    <property type="project" value="TreeGrafter"/>
</dbReference>
<proteinExistence type="inferred from homology"/>
<evidence type="ECO:0000256" key="1">
    <source>
        <dbReference type="ARBA" id="ARBA00004496"/>
    </source>
</evidence>
<evidence type="ECO:0000313" key="16">
    <source>
        <dbReference type="Proteomes" id="UP000494163"/>
    </source>
</evidence>
<dbReference type="AlphaFoldDB" id="A0A0M5IZM0"/>
<dbReference type="PANTHER" id="PTHR46674:SF1">
    <property type="entry name" value="INACTIVE PEPTIDYL-PROLYL CIS-TRANS ISOMERASE FKBP6"/>
    <property type="match status" value="1"/>
</dbReference>
<dbReference type="GO" id="GO:0048477">
    <property type="term" value="P:oogenesis"/>
    <property type="evidence" value="ECO:0007669"/>
    <property type="project" value="UniProtKB-KW"/>
</dbReference>
<feature type="repeat" description="TPR" evidence="13">
    <location>
        <begin position="281"/>
        <end position="314"/>
    </location>
</feature>
<feature type="domain" description="PPIase FKBP-type" evidence="14">
    <location>
        <begin position="81"/>
        <end position="170"/>
    </location>
</feature>
<comment type="subunit">
    <text evidence="11">Interacts with Hsp83.</text>
</comment>
<dbReference type="GO" id="GO:0003755">
    <property type="term" value="F:peptidyl-prolyl cis-trans isomerase activity"/>
    <property type="evidence" value="ECO:0007669"/>
    <property type="project" value="UniProtKB-KW"/>
</dbReference>
<dbReference type="Gene3D" id="1.25.40.10">
    <property type="entry name" value="Tetratricopeptide repeat domain"/>
    <property type="match status" value="1"/>
</dbReference>
<dbReference type="GO" id="GO:0051879">
    <property type="term" value="F:Hsp90 protein binding"/>
    <property type="evidence" value="ECO:0007669"/>
    <property type="project" value="TreeGrafter"/>
</dbReference>
<comment type="catalytic activity">
    <reaction evidence="12">
        <text>[protein]-peptidylproline (omega=180) = [protein]-peptidylproline (omega=0)</text>
        <dbReference type="Rhea" id="RHEA:16237"/>
        <dbReference type="Rhea" id="RHEA-COMP:10747"/>
        <dbReference type="Rhea" id="RHEA-COMP:10748"/>
        <dbReference type="ChEBI" id="CHEBI:83833"/>
        <dbReference type="ChEBI" id="CHEBI:83834"/>
        <dbReference type="EC" id="5.2.1.8"/>
    </reaction>
</comment>
<keyword evidence="4" id="KW-0677">Repeat</keyword>
<organism evidence="15 16">
    <name type="scientific">Drosophila busckii</name>
    <name type="common">Fruit fly</name>
    <dbReference type="NCBI Taxonomy" id="30019"/>
    <lineage>
        <taxon>Eukaryota</taxon>
        <taxon>Metazoa</taxon>
        <taxon>Ecdysozoa</taxon>
        <taxon>Arthropoda</taxon>
        <taxon>Hexapoda</taxon>
        <taxon>Insecta</taxon>
        <taxon>Pterygota</taxon>
        <taxon>Neoptera</taxon>
        <taxon>Endopterygota</taxon>
        <taxon>Diptera</taxon>
        <taxon>Brachycera</taxon>
        <taxon>Muscomorpha</taxon>
        <taxon>Ephydroidea</taxon>
        <taxon>Drosophilidae</taxon>
        <taxon>Drosophila</taxon>
    </lineage>
</organism>
<keyword evidence="7" id="KW-0896">Oogenesis</keyword>
<gene>
    <name evidence="15" type="ORF">Dbus_chr2Rg465</name>
</gene>
<dbReference type="PROSITE" id="PS50005">
    <property type="entry name" value="TPR"/>
    <property type="match status" value="1"/>
</dbReference>
<evidence type="ECO:0000256" key="7">
    <source>
        <dbReference type="ARBA" id="ARBA00022943"/>
    </source>
</evidence>
<dbReference type="OrthoDB" id="8116123at2759"/>
<keyword evidence="6 13" id="KW-0802">TPR repeat</keyword>
<evidence type="ECO:0000256" key="2">
    <source>
        <dbReference type="ARBA" id="ARBA00009648"/>
    </source>
</evidence>
<keyword evidence="5" id="KW-0221">Differentiation</keyword>